<evidence type="ECO:0000256" key="1">
    <source>
        <dbReference type="ARBA" id="ARBA00022741"/>
    </source>
</evidence>
<dbReference type="InterPro" id="IPR027417">
    <property type="entry name" value="P-loop_NTPase"/>
</dbReference>
<dbReference type="PANTHER" id="PTHR43394">
    <property type="entry name" value="ATP-DEPENDENT PERMEASE MDL1, MITOCHONDRIAL"/>
    <property type="match status" value="1"/>
</dbReference>
<dbReference type="PANTHER" id="PTHR43394:SF1">
    <property type="entry name" value="ATP-BINDING CASSETTE SUB-FAMILY B MEMBER 10, MITOCHONDRIAL"/>
    <property type="match status" value="1"/>
</dbReference>
<keyword evidence="5" id="KW-1185">Reference proteome</keyword>
<dbReference type="GO" id="GO:0016887">
    <property type="term" value="F:ATP hydrolysis activity"/>
    <property type="evidence" value="ECO:0007669"/>
    <property type="project" value="InterPro"/>
</dbReference>
<dbReference type="InterPro" id="IPR003439">
    <property type="entry name" value="ABC_transporter-like_ATP-bd"/>
</dbReference>
<dbReference type="SMART" id="SM00382">
    <property type="entry name" value="AAA"/>
    <property type="match status" value="1"/>
</dbReference>
<evidence type="ECO:0000259" key="3">
    <source>
        <dbReference type="PROSITE" id="PS50893"/>
    </source>
</evidence>
<dbReference type="InterPro" id="IPR017871">
    <property type="entry name" value="ABC_transporter-like_CS"/>
</dbReference>
<evidence type="ECO:0000256" key="2">
    <source>
        <dbReference type="ARBA" id="ARBA00022840"/>
    </source>
</evidence>
<dbReference type="CDD" id="cd03249">
    <property type="entry name" value="ABC_MTABC3_MDL1_MDL2"/>
    <property type="match status" value="1"/>
</dbReference>
<evidence type="ECO:0000313" key="5">
    <source>
        <dbReference type="Proteomes" id="UP000696485"/>
    </source>
</evidence>
<dbReference type="InterPro" id="IPR039421">
    <property type="entry name" value="Type_1_exporter"/>
</dbReference>
<dbReference type="SUPFAM" id="SSF52540">
    <property type="entry name" value="P-loop containing nucleoside triphosphate hydrolases"/>
    <property type="match status" value="1"/>
</dbReference>
<feature type="domain" description="ABC transporter" evidence="3">
    <location>
        <begin position="8"/>
        <end position="247"/>
    </location>
</feature>
<dbReference type="Pfam" id="PF00005">
    <property type="entry name" value="ABC_tran"/>
    <property type="match status" value="1"/>
</dbReference>
<dbReference type="EMBL" id="JAAAUY010001982">
    <property type="protein sequence ID" value="KAF9316614.1"/>
    <property type="molecule type" value="Genomic_DNA"/>
</dbReference>
<dbReference type="FunFam" id="3.40.50.300:FF:000916">
    <property type="entry name" value="ABC transporter B family member 9"/>
    <property type="match status" value="1"/>
</dbReference>
<accession>A0A9P5S8L1</accession>
<feature type="non-terminal residue" evidence="4">
    <location>
        <position position="1"/>
    </location>
</feature>
<evidence type="ECO:0000313" key="4">
    <source>
        <dbReference type="EMBL" id="KAF9316614.1"/>
    </source>
</evidence>
<organism evidence="4 5">
    <name type="scientific">Podila minutissima</name>
    <dbReference type="NCBI Taxonomy" id="64525"/>
    <lineage>
        <taxon>Eukaryota</taxon>
        <taxon>Fungi</taxon>
        <taxon>Fungi incertae sedis</taxon>
        <taxon>Mucoromycota</taxon>
        <taxon>Mortierellomycotina</taxon>
        <taxon>Mortierellomycetes</taxon>
        <taxon>Mortierellales</taxon>
        <taxon>Mortierellaceae</taxon>
        <taxon>Podila</taxon>
    </lineage>
</organism>
<dbReference type="InterPro" id="IPR003593">
    <property type="entry name" value="AAA+_ATPase"/>
</dbReference>
<keyword evidence="2" id="KW-0067">ATP-binding</keyword>
<gene>
    <name evidence="4" type="primary">MDR2</name>
    <name evidence="4" type="ORF">BG006_003504</name>
</gene>
<name>A0A9P5S8L1_9FUNG</name>
<comment type="caution">
    <text evidence="4">The sequence shown here is derived from an EMBL/GenBank/DDBJ whole genome shotgun (WGS) entry which is preliminary data.</text>
</comment>
<sequence length="254" mass="28008">PEKVDGQLGLENVHFHYPTRPNIQIFKGVNVDVRPSQTVALVGPSGCGKSTIIALMERWYDALDGKATIDKYDVRDLQLDNIRKSMALVGQEPILFDFSIGDNIRYGIPDGQTVDQEQVVAAARASNIHDFIMSLPDGYDTRVGDKGSQLSGGQKQRIAIARALIRDPKILLLDEATSALDSESEKLVQEALDKARHGRTTIVIAHRLRTIQDADLILVVKDGAIIESGRHYELIALGGLYSELCQKQNLEVTH</sequence>
<protein>
    <submittedName>
        <fullName evidence="4">Multidrug-resistance transporter mdr2</fullName>
    </submittedName>
</protein>
<dbReference type="Proteomes" id="UP000696485">
    <property type="component" value="Unassembled WGS sequence"/>
</dbReference>
<dbReference type="Gene3D" id="3.40.50.300">
    <property type="entry name" value="P-loop containing nucleotide triphosphate hydrolases"/>
    <property type="match status" value="1"/>
</dbReference>
<keyword evidence="1" id="KW-0547">Nucleotide-binding</keyword>
<dbReference type="PROSITE" id="PS00211">
    <property type="entry name" value="ABC_TRANSPORTER_1"/>
    <property type="match status" value="1"/>
</dbReference>
<dbReference type="PROSITE" id="PS50893">
    <property type="entry name" value="ABC_TRANSPORTER_2"/>
    <property type="match status" value="1"/>
</dbReference>
<dbReference type="GO" id="GO:0005743">
    <property type="term" value="C:mitochondrial inner membrane"/>
    <property type="evidence" value="ECO:0007669"/>
    <property type="project" value="TreeGrafter"/>
</dbReference>
<dbReference type="AlphaFoldDB" id="A0A9P5S8L1"/>
<proteinExistence type="predicted"/>
<reference evidence="4" key="1">
    <citation type="journal article" date="2020" name="Fungal Divers.">
        <title>Resolving the Mortierellaceae phylogeny through synthesis of multi-gene phylogenetics and phylogenomics.</title>
        <authorList>
            <person name="Vandepol N."/>
            <person name="Liber J."/>
            <person name="Desiro A."/>
            <person name="Na H."/>
            <person name="Kennedy M."/>
            <person name="Barry K."/>
            <person name="Grigoriev I.V."/>
            <person name="Miller A.N."/>
            <person name="O'Donnell K."/>
            <person name="Stajich J.E."/>
            <person name="Bonito G."/>
        </authorList>
    </citation>
    <scope>NUCLEOTIDE SEQUENCE</scope>
    <source>
        <strain evidence="4">NVP1</strain>
    </source>
</reference>
<dbReference type="GO" id="GO:0005524">
    <property type="term" value="F:ATP binding"/>
    <property type="evidence" value="ECO:0007669"/>
    <property type="project" value="UniProtKB-KW"/>
</dbReference>
<dbReference type="GO" id="GO:0015421">
    <property type="term" value="F:ABC-type oligopeptide transporter activity"/>
    <property type="evidence" value="ECO:0007669"/>
    <property type="project" value="TreeGrafter"/>
</dbReference>
<dbReference type="GO" id="GO:0090374">
    <property type="term" value="P:oligopeptide export from mitochondrion"/>
    <property type="evidence" value="ECO:0007669"/>
    <property type="project" value="TreeGrafter"/>
</dbReference>